<reference evidence="14" key="2">
    <citation type="submission" date="2014-07" db="EMBL/GenBank/DDBJ databases">
        <authorList>
            <person name="Hull J."/>
        </authorList>
    </citation>
    <scope>NUCLEOTIDE SEQUENCE</scope>
</reference>
<dbReference type="EMBL" id="GBHO01001545">
    <property type="protein sequence ID" value="JAG42059.1"/>
    <property type="molecule type" value="Transcribed_RNA"/>
</dbReference>
<evidence type="ECO:0000313" key="21">
    <source>
        <dbReference type="EMBL" id="JAG42059.1"/>
    </source>
</evidence>
<dbReference type="EMBL" id="GDHC01008863">
    <property type="protein sequence ID" value="JAQ09766.1"/>
    <property type="molecule type" value="Transcribed_RNA"/>
</dbReference>
<keyword evidence="7" id="KW-1133">Transmembrane helix</keyword>
<evidence type="ECO:0000313" key="14">
    <source>
        <dbReference type="EMBL" id="JAG42050.1"/>
    </source>
</evidence>
<keyword evidence="6" id="KW-0999">Mitochondrion inner membrane</keyword>
<dbReference type="EMBL" id="GBHO01001549">
    <property type="protein sequence ID" value="JAG42055.1"/>
    <property type="molecule type" value="Transcribed_RNA"/>
</dbReference>
<evidence type="ECO:0000313" key="16">
    <source>
        <dbReference type="EMBL" id="JAG42054.1"/>
    </source>
</evidence>
<dbReference type="SUPFAM" id="SSF103506">
    <property type="entry name" value="Mitochondrial carrier"/>
    <property type="match status" value="1"/>
</dbReference>
<reference evidence="22" key="3">
    <citation type="journal article" date="2016" name="Gigascience">
        <title>De novo construction of an expanded transcriptome assembly for the western tarnished plant bug, Lygus hesperus.</title>
        <authorList>
            <person name="Tassone E.E."/>
            <person name="Geib S.M."/>
            <person name="Hall B."/>
            <person name="Fabrick J.A."/>
            <person name="Brent C.S."/>
            <person name="Hull J.J."/>
        </authorList>
    </citation>
    <scope>NUCLEOTIDE SEQUENCE</scope>
</reference>
<evidence type="ECO:0000313" key="20">
    <source>
        <dbReference type="EMBL" id="JAG42058.1"/>
    </source>
</evidence>
<evidence type="ECO:0000256" key="13">
    <source>
        <dbReference type="RuleBase" id="RU000488"/>
    </source>
</evidence>
<dbReference type="Pfam" id="PF00153">
    <property type="entry name" value="Mito_carr"/>
    <property type="match status" value="3"/>
</dbReference>
<dbReference type="Gene3D" id="1.50.40.10">
    <property type="entry name" value="Mitochondrial carrier domain"/>
    <property type="match status" value="2"/>
</dbReference>
<organism evidence="14">
    <name type="scientific">Lygus hesperus</name>
    <name type="common">Western plant bug</name>
    <dbReference type="NCBI Taxonomy" id="30085"/>
    <lineage>
        <taxon>Eukaryota</taxon>
        <taxon>Metazoa</taxon>
        <taxon>Ecdysozoa</taxon>
        <taxon>Arthropoda</taxon>
        <taxon>Hexapoda</taxon>
        <taxon>Insecta</taxon>
        <taxon>Pterygota</taxon>
        <taxon>Neoptera</taxon>
        <taxon>Paraneoptera</taxon>
        <taxon>Hemiptera</taxon>
        <taxon>Heteroptera</taxon>
        <taxon>Panheteroptera</taxon>
        <taxon>Cimicomorpha</taxon>
        <taxon>Miridae</taxon>
        <taxon>Mirini</taxon>
        <taxon>Lygus</taxon>
    </lineage>
</organism>
<feature type="repeat" description="Solcar" evidence="12">
    <location>
        <begin position="199"/>
        <end position="284"/>
    </location>
</feature>
<dbReference type="PANTHER" id="PTHR45758:SF20">
    <property type="entry name" value="MITOFERRIN-2"/>
    <property type="match status" value="1"/>
</dbReference>
<evidence type="ECO:0000313" key="22">
    <source>
        <dbReference type="EMBL" id="JAQ01418.1"/>
    </source>
</evidence>
<evidence type="ECO:0000256" key="7">
    <source>
        <dbReference type="ARBA" id="ARBA00022989"/>
    </source>
</evidence>
<evidence type="ECO:0000256" key="3">
    <source>
        <dbReference type="ARBA" id="ARBA00022448"/>
    </source>
</evidence>
<evidence type="ECO:0000256" key="12">
    <source>
        <dbReference type="PROSITE-ProRule" id="PRU00282"/>
    </source>
</evidence>
<dbReference type="EMBL" id="GDHC01002879">
    <property type="protein sequence ID" value="JAQ15750.1"/>
    <property type="molecule type" value="Transcribed_RNA"/>
</dbReference>
<dbReference type="EMBL" id="GBHO01001546">
    <property type="protein sequence ID" value="JAG42058.1"/>
    <property type="molecule type" value="Transcribed_RNA"/>
</dbReference>
<feature type="repeat" description="Solcar" evidence="12">
    <location>
        <begin position="108"/>
        <end position="192"/>
    </location>
</feature>
<reference evidence="14" key="1">
    <citation type="journal article" date="2014" name="PLoS ONE">
        <title>Transcriptome-Based Identification of ABC Transporters in the Western Tarnished Plant Bug Lygus hesperus.</title>
        <authorList>
            <person name="Hull J.J."/>
            <person name="Chaney K."/>
            <person name="Geib S.M."/>
            <person name="Fabrick J.A."/>
            <person name="Brent C.S."/>
            <person name="Walsh D."/>
            <person name="Lavine L.C."/>
        </authorList>
    </citation>
    <scope>NUCLEOTIDE SEQUENCE</scope>
</reference>
<evidence type="ECO:0000256" key="5">
    <source>
        <dbReference type="ARBA" id="ARBA00022692"/>
    </source>
</evidence>
<keyword evidence="10" id="KW-0496">Mitochondrion</keyword>
<dbReference type="GO" id="GO:0048250">
    <property type="term" value="P:iron import into the mitochondrion"/>
    <property type="evidence" value="ECO:0007669"/>
    <property type="project" value="TreeGrafter"/>
</dbReference>
<dbReference type="EMBL" id="GBHO01001554">
    <property type="protein sequence ID" value="JAG42050.1"/>
    <property type="molecule type" value="Transcribed_RNA"/>
</dbReference>
<dbReference type="InterPro" id="IPR023395">
    <property type="entry name" value="MCP_dom_sf"/>
</dbReference>
<dbReference type="GO" id="GO:0005743">
    <property type="term" value="C:mitochondrial inner membrane"/>
    <property type="evidence" value="ECO:0007669"/>
    <property type="project" value="UniProtKB-SubCell"/>
</dbReference>
<comment type="subcellular location">
    <subcellularLocation>
        <location evidence="1">Mitochondrion inner membrane</location>
        <topology evidence="1">Multi-pass membrane protein</topology>
    </subcellularLocation>
</comment>
<keyword evidence="4" id="KW-0410">Iron transport</keyword>
<dbReference type="EMBL" id="GBHO01001550">
    <property type="protein sequence ID" value="JAG42054.1"/>
    <property type="molecule type" value="Transcribed_RNA"/>
</dbReference>
<evidence type="ECO:0000313" key="19">
    <source>
        <dbReference type="EMBL" id="JAG42057.1"/>
    </source>
</evidence>
<dbReference type="FunFam" id="1.50.40.10:FF:000029">
    <property type="entry name" value="Solute carrier family 25 member 28"/>
    <property type="match status" value="1"/>
</dbReference>
<evidence type="ECO:0000256" key="6">
    <source>
        <dbReference type="ARBA" id="ARBA00022792"/>
    </source>
</evidence>
<gene>
    <name evidence="14" type="primary">SLC25A37_0</name>
    <name evidence="25" type="synonym">SLC25A37_1</name>
    <name evidence="17" type="synonym">SLC25A37_2</name>
    <name evidence="15" type="synonym">SLC25A37_3</name>
    <name evidence="16" type="synonym">SLC25A37_4</name>
    <name evidence="20" type="synonym">SLC25A37_5</name>
    <name evidence="18" type="synonym">SLC25A37_6</name>
    <name evidence="19" type="synonym">SLC25A37_7</name>
    <name evidence="21" type="synonym">SLC25A37_8</name>
    <name evidence="17" type="ORF">CM83_80398</name>
    <name evidence="15" type="ORF">CM83_80399</name>
    <name evidence="16" type="ORF">CM83_80400</name>
    <name evidence="20" type="ORF">CM83_80401</name>
    <name evidence="21" type="ORF">CM83_80402</name>
    <name evidence="18" type="ORF">CM83_80403</name>
    <name evidence="19" type="ORF">CM83_80404</name>
    <name evidence="14" type="ORF">CM83_80405</name>
    <name evidence="22" type="ORF">g.87430</name>
    <name evidence="24" type="ORF">g.87431</name>
    <name evidence="25" type="ORF">g.87432</name>
    <name evidence="26" type="ORF">g.87433</name>
    <name evidence="23" type="ORF">g.87434</name>
</gene>
<name>A0A0A9ZHV2_LYGHE</name>
<dbReference type="EMBL" id="GDHC01017211">
    <property type="protein sequence ID" value="JAQ01418.1"/>
    <property type="molecule type" value="Transcribed_RNA"/>
</dbReference>
<sequence length="332" mass="36666">MNFDDYESLPTSNVTSHMTAGAAAGIMEHCVMFPLDSVKTRMQSLAAGHSRMNTTIREVLGNMVREEGLSRPFKGVQIVFMGAGPAHAMYFATYEYMKEFYSSHLSMNGTIASGIAGVTSTLLHDGVMTPSDAVKQRLQMFNSPYRGVFDCIRRVHATQGIAAFYRSYTTQLTMNIPFQSIHFMTYEVAQNITNPSREYNPAMHMVSGALAGGIAAAITTPLDVCKTLLNTQSEANVRGLTNAVRAVYRLGGPLGFFKGLSPRVLYQMPSTAICWSTYEFFKWFLLNKKEEESQHSDKKVRELPTLSPASLYAVPVAFSAQAEPSLIEVTRS</sequence>
<dbReference type="EMBL" id="GDHC01014770">
    <property type="protein sequence ID" value="JAQ03859.1"/>
    <property type="molecule type" value="Transcribed_RNA"/>
</dbReference>
<evidence type="ECO:0000256" key="9">
    <source>
        <dbReference type="ARBA" id="ARBA00023065"/>
    </source>
</evidence>
<dbReference type="PANTHER" id="PTHR45758">
    <property type="entry name" value="MITOFERRIN-1-RELATED"/>
    <property type="match status" value="1"/>
</dbReference>
<evidence type="ECO:0000313" key="26">
    <source>
        <dbReference type="EMBL" id="JAQ15750.1"/>
    </source>
</evidence>
<evidence type="ECO:0000313" key="23">
    <source>
        <dbReference type="EMBL" id="JAQ02791.1"/>
    </source>
</evidence>
<dbReference type="EMBL" id="GDHC01015838">
    <property type="protein sequence ID" value="JAQ02791.1"/>
    <property type="molecule type" value="Transcribed_RNA"/>
</dbReference>
<keyword evidence="9" id="KW-0406">Ion transport</keyword>
<evidence type="ECO:0000313" key="15">
    <source>
        <dbReference type="EMBL" id="JAG42053.1"/>
    </source>
</evidence>
<keyword evidence="3 13" id="KW-0813">Transport</keyword>
<dbReference type="GO" id="GO:0015093">
    <property type="term" value="F:ferrous iron transmembrane transporter activity"/>
    <property type="evidence" value="ECO:0007669"/>
    <property type="project" value="TreeGrafter"/>
</dbReference>
<dbReference type="EMBL" id="GBHO01001548">
    <property type="protein sequence ID" value="JAG42056.1"/>
    <property type="molecule type" value="Transcribed_RNA"/>
</dbReference>
<dbReference type="PROSITE" id="PS50920">
    <property type="entry name" value="SOLCAR"/>
    <property type="match status" value="3"/>
</dbReference>
<evidence type="ECO:0000256" key="10">
    <source>
        <dbReference type="ARBA" id="ARBA00023128"/>
    </source>
</evidence>
<protein>
    <submittedName>
        <fullName evidence="14">Mitoferrin-1</fullName>
    </submittedName>
</protein>
<proteinExistence type="inferred from homology"/>
<dbReference type="EMBL" id="GBHO01001551">
    <property type="protein sequence ID" value="JAG42053.1"/>
    <property type="molecule type" value="Transcribed_RNA"/>
</dbReference>
<accession>A0A0A9ZHV2</accession>
<evidence type="ECO:0000256" key="2">
    <source>
        <dbReference type="ARBA" id="ARBA00006375"/>
    </source>
</evidence>
<evidence type="ECO:0000256" key="1">
    <source>
        <dbReference type="ARBA" id="ARBA00004448"/>
    </source>
</evidence>
<evidence type="ECO:0000313" key="17">
    <source>
        <dbReference type="EMBL" id="JAG42055.1"/>
    </source>
</evidence>
<keyword evidence="8" id="KW-0408">Iron</keyword>
<feature type="repeat" description="Solcar" evidence="12">
    <location>
        <begin position="12"/>
        <end position="100"/>
    </location>
</feature>
<evidence type="ECO:0000256" key="4">
    <source>
        <dbReference type="ARBA" id="ARBA00022496"/>
    </source>
</evidence>
<evidence type="ECO:0000313" key="24">
    <source>
        <dbReference type="EMBL" id="JAQ03859.1"/>
    </source>
</evidence>
<dbReference type="InterPro" id="IPR018108">
    <property type="entry name" value="MCP_transmembrane"/>
</dbReference>
<dbReference type="EMBL" id="GBHO01001547">
    <property type="protein sequence ID" value="JAG42057.1"/>
    <property type="molecule type" value="Transcribed_RNA"/>
</dbReference>
<dbReference type="AlphaFoldDB" id="A0A0A9ZHV2"/>
<evidence type="ECO:0000313" key="25">
    <source>
        <dbReference type="EMBL" id="JAQ09766.1"/>
    </source>
</evidence>
<comment type="similarity">
    <text evidence="2 13">Belongs to the mitochondrial carrier (TC 2.A.29) family.</text>
</comment>
<evidence type="ECO:0000256" key="11">
    <source>
        <dbReference type="ARBA" id="ARBA00023136"/>
    </source>
</evidence>
<evidence type="ECO:0000256" key="8">
    <source>
        <dbReference type="ARBA" id="ARBA00023004"/>
    </source>
</evidence>
<evidence type="ECO:0000313" key="18">
    <source>
        <dbReference type="EMBL" id="JAG42056.1"/>
    </source>
</evidence>
<keyword evidence="5 12" id="KW-0812">Transmembrane</keyword>
<keyword evidence="11 12" id="KW-0472">Membrane</keyword>